<protein>
    <submittedName>
        <fullName evidence="2">Unnamed protein product</fullName>
    </submittedName>
</protein>
<feature type="region of interest" description="Disordered" evidence="1">
    <location>
        <begin position="104"/>
        <end position="125"/>
    </location>
</feature>
<dbReference type="AlphaFoldDB" id="A0A9W6YF21"/>
<keyword evidence="3" id="KW-1185">Reference proteome</keyword>
<dbReference type="Proteomes" id="UP001165083">
    <property type="component" value="Unassembled WGS sequence"/>
</dbReference>
<evidence type="ECO:0000256" key="1">
    <source>
        <dbReference type="SAM" id="MobiDB-lite"/>
    </source>
</evidence>
<organism evidence="2 3">
    <name type="scientific">Phytophthora lilii</name>
    <dbReference type="NCBI Taxonomy" id="2077276"/>
    <lineage>
        <taxon>Eukaryota</taxon>
        <taxon>Sar</taxon>
        <taxon>Stramenopiles</taxon>
        <taxon>Oomycota</taxon>
        <taxon>Peronosporomycetes</taxon>
        <taxon>Peronosporales</taxon>
        <taxon>Peronosporaceae</taxon>
        <taxon>Phytophthora</taxon>
    </lineage>
</organism>
<sequence>MVEQLDISYVIVPEETQVCYAFDETCTIPQEKTQPQKAEALYEFINSITPTHYTTTARPLSPRREKEYSGEVTLHPDQLMFASFEDYRAYYKAWVMKSLMAPPHLEESSDEDVHRTPEGERKKIH</sequence>
<accession>A0A9W6YF21</accession>
<reference evidence="2" key="1">
    <citation type="submission" date="2023-04" db="EMBL/GenBank/DDBJ databases">
        <title>Phytophthora lilii NBRC 32176.</title>
        <authorList>
            <person name="Ichikawa N."/>
            <person name="Sato H."/>
            <person name="Tonouchi N."/>
        </authorList>
    </citation>
    <scope>NUCLEOTIDE SEQUENCE</scope>
    <source>
        <strain evidence="2">NBRC 32176</strain>
    </source>
</reference>
<evidence type="ECO:0000313" key="3">
    <source>
        <dbReference type="Proteomes" id="UP001165083"/>
    </source>
</evidence>
<name>A0A9W6YF21_9STRA</name>
<proteinExistence type="predicted"/>
<dbReference type="EMBL" id="BSXW01012505">
    <property type="protein sequence ID" value="GMF65806.1"/>
    <property type="molecule type" value="Genomic_DNA"/>
</dbReference>
<gene>
    <name evidence="2" type="ORF">Plil01_001840700</name>
</gene>
<comment type="caution">
    <text evidence="2">The sequence shown here is derived from an EMBL/GenBank/DDBJ whole genome shotgun (WGS) entry which is preliminary data.</text>
</comment>
<evidence type="ECO:0000313" key="2">
    <source>
        <dbReference type="EMBL" id="GMF65806.1"/>
    </source>
</evidence>